<sequence length="226" mass="23948">MGPNPPIPPSFTAKKNAILASLSTPDDAYTDLSPKGTVDKAIKPLIDRINGLEGVVTTSSCAGRISVFLEGSKQGKSNGNKAVTSDDVRENTQGQAAVPGGKGMGGRWLFVSHEPVLISDHGVCLASQLGIHSTEKTHEYHDAIDVTQMRLARFQFEPMILHIMAASLYHAQPILTAAINAGFRESGIQSLKNLDDANAFPMVAIRTAGLALESIVGVVSERGKFG</sequence>
<feature type="domain" description="tRNA wybutosine-synthesizing protein" evidence="10">
    <location>
        <begin position="14"/>
        <end position="220"/>
    </location>
</feature>
<dbReference type="PANTHER" id="PTHR48418">
    <property type="entry name" value="TRNA WYBUTOSINE-SYNTHESIZING PROTEIN 3"/>
    <property type="match status" value="1"/>
</dbReference>
<keyword evidence="3" id="KW-0489">Methyltransferase</keyword>
<dbReference type="EMBL" id="JBEFKJ010000013">
    <property type="protein sequence ID" value="KAL2042679.1"/>
    <property type="molecule type" value="Genomic_DNA"/>
</dbReference>
<evidence type="ECO:0000256" key="2">
    <source>
        <dbReference type="ARBA" id="ARBA00012750"/>
    </source>
</evidence>
<dbReference type="PANTHER" id="PTHR48418:SF1">
    <property type="entry name" value="TRNA WYBUTOSINE-SYNTHESIZING PROTEIN 3"/>
    <property type="match status" value="1"/>
</dbReference>
<evidence type="ECO:0000313" key="12">
    <source>
        <dbReference type="Proteomes" id="UP001590950"/>
    </source>
</evidence>
<evidence type="ECO:0000256" key="6">
    <source>
        <dbReference type="ARBA" id="ARBA00022694"/>
    </source>
</evidence>
<feature type="region of interest" description="Disordered" evidence="9">
    <location>
        <begin position="74"/>
        <end position="99"/>
    </location>
</feature>
<organism evidence="11 12">
    <name type="scientific">Stereocaulon virgatum</name>
    <dbReference type="NCBI Taxonomy" id="373712"/>
    <lineage>
        <taxon>Eukaryota</taxon>
        <taxon>Fungi</taxon>
        <taxon>Dikarya</taxon>
        <taxon>Ascomycota</taxon>
        <taxon>Pezizomycotina</taxon>
        <taxon>Lecanoromycetes</taxon>
        <taxon>OSLEUM clade</taxon>
        <taxon>Lecanoromycetidae</taxon>
        <taxon>Lecanorales</taxon>
        <taxon>Lecanorineae</taxon>
        <taxon>Stereocaulaceae</taxon>
        <taxon>Stereocaulon</taxon>
    </lineage>
</organism>
<feature type="compositionally biased region" description="Polar residues" evidence="9">
    <location>
        <begin position="74"/>
        <end position="83"/>
    </location>
</feature>
<evidence type="ECO:0000313" key="11">
    <source>
        <dbReference type="EMBL" id="KAL2042679.1"/>
    </source>
</evidence>
<dbReference type="Gene3D" id="3.30.1960.10">
    <property type="entry name" value="tRNA wybutosine-synthesizing-like"/>
    <property type="match status" value="1"/>
</dbReference>
<proteinExistence type="inferred from homology"/>
<evidence type="ECO:0000256" key="3">
    <source>
        <dbReference type="ARBA" id="ARBA00022603"/>
    </source>
</evidence>
<gene>
    <name evidence="11" type="ORF">N7G274_004438</name>
</gene>
<evidence type="ECO:0000256" key="1">
    <source>
        <dbReference type="ARBA" id="ARBA00008569"/>
    </source>
</evidence>
<evidence type="ECO:0000256" key="7">
    <source>
        <dbReference type="ARBA" id="ARBA00030554"/>
    </source>
</evidence>
<keyword evidence="12" id="KW-1185">Reference proteome</keyword>
<dbReference type="SUPFAM" id="SSF111278">
    <property type="entry name" value="SSo0622-like"/>
    <property type="match status" value="1"/>
</dbReference>
<evidence type="ECO:0000256" key="9">
    <source>
        <dbReference type="SAM" id="MobiDB-lite"/>
    </source>
</evidence>
<comment type="catalytic activity">
    <reaction evidence="8">
        <text>4-demethyl-7-[(3S)-3-amino-3-carboxypropyl]wyosine(37) in tRNA(Phe) + S-adenosyl-L-methionine = 7-[(3S)-3-amino-3-carboxypropyl]wyosine(37) in tRNA(Phe) + S-adenosyl-L-homocysteine + H(+)</text>
        <dbReference type="Rhea" id="RHEA:36635"/>
        <dbReference type="Rhea" id="RHEA-COMP:10378"/>
        <dbReference type="Rhea" id="RHEA-COMP:10379"/>
        <dbReference type="ChEBI" id="CHEBI:15378"/>
        <dbReference type="ChEBI" id="CHEBI:57856"/>
        <dbReference type="ChEBI" id="CHEBI:59789"/>
        <dbReference type="ChEBI" id="CHEBI:73543"/>
        <dbReference type="ChEBI" id="CHEBI:73550"/>
        <dbReference type="EC" id="2.1.1.282"/>
    </reaction>
</comment>
<keyword evidence="6" id="KW-0819">tRNA processing</keyword>
<comment type="caution">
    <text evidence="11">The sequence shown here is derived from an EMBL/GenBank/DDBJ whole genome shotgun (WGS) entry which is preliminary data.</text>
</comment>
<dbReference type="InterPro" id="IPR036602">
    <property type="entry name" value="tRNA_yW-synthesising-like_sf"/>
</dbReference>
<dbReference type="InterPro" id="IPR003827">
    <property type="entry name" value="tRNA_yW-synthesising"/>
</dbReference>
<evidence type="ECO:0000259" key="10">
    <source>
        <dbReference type="Pfam" id="PF02676"/>
    </source>
</evidence>
<evidence type="ECO:0000256" key="4">
    <source>
        <dbReference type="ARBA" id="ARBA00022679"/>
    </source>
</evidence>
<accession>A0ABR4AD88</accession>
<dbReference type="Pfam" id="PF02676">
    <property type="entry name" value="TYW3"/>
    <property type="match status" value="1"/>
</dbReference>
<dbReference type="Proteomes" id="UP001590950">
    <property type="component" value="Unassembled WGS sequence"/>
</dbReference>
<reference evidence="11 12" key="1">
    <citation type="submission" date="2024-09" db="EMBL/GenBank/DDBJ databases">
        <title>Rethinking Asexuality: The Enigmatic Case of Functional Sexual Genes in Lepraria (Stereocaulaceae).</title>
        <authorList>
            <person name="Doellman M."/>
            <person name="Sun Y."/>
            <person name="Barcenas-Pena A."/>
            <person name="Lumbsch H.T."/>
            <person name="Grewe F."/>
        </authorList>
    </citation>
    <scope>NUCLEOTIDE SEQUENCE [LARGE SCALE GENOMIC DNA]</scope>
    <source>
        <strain evidence="11 12">Mercado 3170</strain>
    </source>
</reference>
<comment type="similarity">
    <text evidence="1">Belongs to the TYW3 family.</text>
</comment>
<evidence type="ECO:0000256" key="8">
    <source>
        <dbReference type="ARBA" id="ARBA00049202"/>
    </source>
</evidence>
<evidence type="ECO:0000256" key="5">
    <source>
        <dbReference type="ARBA" id="ARBA00022691"/>
    </source>
</evidence>
<keyword evidence="5" id="KW-0949">S-adenosyl-L-methionine</keyword>
<keyword evidence="4" id="KW-0808">Transferase</keyword>
<protein>
    <recommendedName>
        <fullName evidence="2">tRNA(Phe) 7-[(3-amino-3-carboxypropyl)-4-demethylwyosine(37)-N(4)]-methyltransferase</fullName>
        <ecNumber evidence="2">2.1.1.282</ecNumber>
    </recommendedName>
    <alternativeName>
        <fullName evidence="7">tRNA(Phe) 7-((3-amino-3-carboxypropyl)-4-demethylwyosine(37)-N(4))-methyltransferase</fullName>
    </alternativeName>
</protein>
<dbReference type="EC" id="2.1.1.282" evidence="2"/>
<name>A0ABR4AD88_9LECA</name>